<proteinExistence type="inferred from homology"/>
<dbReference type="InterPro" id="IPR000246">
    <property type="entry name" value="Peptidase_T2"/>
</dbReference>
<organism evidence="11 12">
    <name type="scientific">Acropora cervicornis</name>
    <name type="common">Staghorn coral</name>
    <dbReference type="NCBI Taxonomy" id="6130"/>
    <lineage>
        <taxon>Eukaryota</taxon>
        <taxon>Metazoa</taxon>
        <taxon>Cnidaria</taxon>
        <taxon>Anthozoa</taxon>
        <taxon>Hexacorallia</taxon>
        <taxon>Scleractinia</taxon>
        <taxon>Astrocoeniina</taxon>
        <taxon>Acroporidae</taxon>
        <taxon>Acropora</taxon>
    </lineage>
</organism>
<evidence type="ECO:0000313" key="12">
    <source>
        <dbReference type="Proteomes" id="UP001249851"/>
    </source>
</evidence>
<evidence type="ECO:0000256" key="10">
    <source>
        <dbReference type="SAM" id="MobiDB-lite"/>
    </source>
</evidence>
<evidence type="ECO:0000256" key="9">
    <source>
        <dbReference type="PIRSR" id="PIRSR600246-3"/>
    </source>
</evidence>
<dbReference type="GO" id="GO:0005737">
    <property type="term" value="C:cytoplasm"/>
    <property type="evidence" value="ECO:0007669"/>
    <property type="project" value="TreeGrafter"/>
</dbReference>
<reference evidence="11" key="2">
    <citation type="journal article" date="2023" name="Science">
        <title>Genomic signatures of disease resistance in endangered staghorn corals.</title>
        <authorList>
            <person name="Vollmer S.V."/>
            <person name="Selwyn J.D."/>
            <person name="Despard B.A."/>
            <person name="Roesel C.L."/>
        </authorList>
    </citation>
    <scope>NUCLEOTIDE SEQUENCE</scope>
    <source>
        <strain evidence="11">K2</strain>
    </source>
</reference>
<evidence type="ECO:0000256" key="8">
    <source>
        <dbReference type="PIRSR" id="PIRSR600246-2"/>
    </source>
</evidence>
<dbReference type="Pfam" id="PF01112">
    <property type="entry name" value="Asparaginase_2"/>
    <property type="match status" value="1"/>
</dbReference>
<feature type="region of interest" description="Disordered" evidence="10">
    <location>
        <begin position="43"/>
        <end position="69"/>
    </location>
</feature>
<name>A0AAD9Q8S9_ACRCE</name>
<feature type="binding site" evidence="8">
    <location>
        <begin position="130"/>
        <end position="133"/>
    </location>
    <ligand>
        <name>substrate</name>
    </ligand>
</feature>
<accession>A0AAD9Q8S9</accession>
<evidence type="ECO:0000256" key="1">
    <source>
        <dbReference type="ARBA" id="ARBA00000306"/>
    </source>
</evidence>
<sequence length="220" mass="23636">MTKTPHCMLVGEGALTFARKIGFPVVQDSETLISDRSRSVYLERKHEQKKDDDRNYKKHATNDENVSSKKENALVETHDTVGVVAMDTNGHIAVSCSTGGTSHKMSGRVGDSALVGSGSFANHWGGAVCTGHGESIMKVVLSREVVRCIETGDTPQDACLKSLSKMTDLVGEKGGAGVISMDKFGKVGVAFNTRQMSWASLIDGNMKYGIDPGEELDQLI</sequence>
<comment type="catalytic activity">
    <reaction evidence="1">
        <text>Cleavage of a beta-linked Asp residue from the N-terminus of a polypeptide.</text>
        <dbReference type="EC" id="3.4.19.5"/>
    </reaction>
</comment>
<keyword evidence="4" id="KW-0378">Hydrolase</keyword>
<evidence type="ECO:0000256" key="5">
    <source>
        <dbReference type="ARBA" id="ARBA00022813"/>
    </source>
</evidence>
<feature type="active site" description="Nucleophile" evidence="7">
    <location>
        <position position="80"/>
    </location>
</feature>
<evidence type="ECO:0000313" key="11">
    <source>
        <dbReference type="EMBL" id="KAK2556853.1"/>
    </source>
</evidence>
<comment type="catalytic activity">
    <reaction evidence="6">
        <text>L-asparagine + H2O = L-aspartate + NH4(+)</text>
        <dbReference type="Rhea" id="RHEA:21016"/>
        <dbReference type="ChEBI" id="CHEBI:15377"/>
        <dbReference type="ChEBI" id="CHEBI:28938"/>
        <dbReference type="ChEBI" id="CHEBI:29991"/>
        <dbReference type="ChEBI" id="CHEBI:58048"/>
        <dbReference type="EC" id="3.5.1.1"/>
    </reaction>
</comment>
<evidence type="ECO:0000256" key="3">
    <source>
        <dbReference type="ARBA" id="ARBA00022670"/>
    </source>
</evidence>
<dbReference type="FunFam" id="3.60.20.30:FF:000001">
    <property type="entry name" value="Isoaspartyl peptidase/L-asparaginase"/>
    <property type="match status" value="1"/>
</dbReference>
<keyword evidence="5" id="KW-0068">Autocatalytic cleavage</keyword>
<evidence type="ECO:0000256" key="7">
    <source>
        <dbReference type="PIRSR" id="PIRSR600246-1"/>
    </source>
</evidence>
<keyword evidence="12" id="KW-1185">Reference proteome</keyword>
<dbReference type="Gene3D" id="3.60.20.30">
    <property type="entry name" value="(Glycosyl)asparaginase"/>
    <property type="match status" value="1"/>
</dbReference>
<dbReference type="GO" id="GO:0008798">
    <property type="term" value="F:beta-aspartyl-peptidase activity"/>
    <property type="evidence" value="ECO:0007669"/>
    <property type="project" value="UniProtKB-EC"/>
</dbReference>
<comment type="similarity">
    <text evidence="2">Belongs to the Ntn-hydrolase family.</text>
</comment>
<evidence type="ECO:0000256" key="2">
    <source>
        <dbReference type="ARBA" id="ARBA00010872"/>
    </source>
</evidence>
<dbReference type="PANTHER" id="PTHR10188:SF6">
    <property type="entry name" value="N(4)-(BETA-N-ACETYLGLUCOSAMINYL)-L-ASPARAGINASE"/>
    <property type="match status" value="1"/>
</dbReference>
<evidence type="ECO:0000256" key="6">
    <source>
        <dbReference type="ARBA" id="ARBA00049366"/>
    </source>
</evidence>
<dbReference type="InterPro" id="IPR029055">
    <property type="entry name" value="Ntn_hydrolases_N"/>
</dbReference>
<protein>
    <submittedName>
        <fullName evidence="11">Isoaspartyl peptidase/L-asparaginase</fullName>
    </submittedName>
</protein>
<gene>
    <name evidence="11" type="ORF">P5673_021064</name>
</gene>
<dbReference type="PANTHER" id="PTHR10188">
    <property type="entry name" value="L-ASPARAGINASE"/>
    <property type="match status" value="1"/>
</dbReference>
<evidence type="ECO:0000256" key="4">
    <source>
        <dbReference type="ARBA" id="ARBA00022801"/>
    </source>
</evidence>
<dbReference type="GO" id="GO:0006508">
    <property type="term" value="P:proteolysis"/>
    <property type="evidence" value="ECO:0007669"/>
    <property type="project" value="UniProtKB-KW"/>
</dbReference>
<dbReference type="AlphaFoldDB" id="A0AAD9Q8S9"/>
<keyword evidence="3" id="KW-0645">Protease</keyword>
<feature type="binding site" evidence="8">
    <location>
        <begin position="108"/>
        <end position="111"/>
    </location>
    <ligand>
        <name>substrate</name>
    </ligand>
</feature>
<feature type="site" description="Cleavage; by autolysis" evidence="9">
    <location>
        <begin position="79"/>
        <end position="80"/>
    </location>
</feature>
<comment type="caution">
    <text evidence="11">The sequence shown here is derived from an EMBL/GenBank/DDBJ whole genome shotgun (WGS) entry which is preliminary data.</text>
</comment>
<dbReference type="GO" id="GO:0004067">
    <property type="term" value="F:asparaginase activity"/>
    <property type="evidence" value="ECO:0007669"/>
    <property type="project" value="UniProtKB-EC"/>
</dbReference>
<dbReference type="Proteomes" id="UP001249851">
    <property type="component" value="Unassembled WGS sequence"/>
</dbReference>
<reference evidence="11" key="1">
    <citation type="journal article" date="2023" name="G3 (Bethesda)">
        <title>Whole genome assembly and annotation of the endangered Caribbean coral Acropora cervicornis.</title>
        <authorList>
            <person name="Selwyn J.D."/>
            <person name="Vollmer S.V."/>
        </authorList>
    </citation>
    <scope>NUCLEOTIDE SEQUENCE</scope>
    <source>
        <strain evidence="11">K2</strain>
    </source>
</reference>
<dbReference type="EMBL" id="JARQWQ010000053">
    <property type="protein sequence ID" value="KAK2556853.1"/>
    <property type="molecule type" value="Genomic_DNA"/>
</dbReference>
<dbReference type="SUPFAM" id="SSF56235">
    <property type="entry name" value="N-terminal nucleophile aminohydrolases (Ntn hydrolases)"/>
    <property type="match status" value="1"/>
</dbReference>